<keyword evidence="1" id="KW-0472">Membrane</keyword>
<name>A0A9D4HIK5_DREPO</name>
<evidence type="ECO:0000256" key="1">
    <source>
        <dbReference type="SAM" id="Phobius"/>
    </source>
</evidence>
<dbReference type="Proteomes" id="UP000828390">
    <property type="component" value="Unassembled WGS sequence"/>
</dbReference>
<sequence length="148" mass="16993">MTHIHKTNCTQIVVEVVVVVLVYVLLLVLLLVVIALLVGEYMISLYFEITFALLGFKFMSTTAYRRTNGLIVGRKEELTKRPTNINRQTAERTAGITDGYIDRRTNESHGLTARQDRQSNKHYYPCSAYRRTNGLIVGRKEELTKQTR</sequence>
<comment type="caution">
    <text evidence="2">The sequence shown here is derived from an EMBL/GenBank/DDBJ whole genome shotgun (WGS) entry which is preliminary data.</text>
</comment>
<feature type="transmembrane region" description="Helical" evidence="1">
    <location>
        <begin position="12"/>
        <end position="37"/>
    </location>
</feature>
<keyword evidence="1" id="KW-0812">Transmembrane</keyword>
<keyword evidence="3" id="KW-1185">Reference proteome</keyword>
<dbReference type="AlphaFoldDB" id="A0A9D4HIK5"/>
<evidence type="ECO:0000313" key="3">
    <source>
        <dbReference type="Proteomes" id="UP000828390"/>
    </source>
</evidence>
<feature type="transmembrane region" description="Helical" evidence="1">
    <location>
        <begin position="43"/>
        <end position="64"/>
    </location>
</feature>
<organism evidence="2 3">
    <name type="scientific">Dreissena polymorpha</name>
    <name type="common">Zebra mussel</name>
    <name type="synonym">Mytilus polymorpha</name>
    <dbReference type="NCBI Taxonomy" id="45954"/>
    <lineage>
        <taxon>Eukaryota</taxon>
        <taxon>Metazoa</taxon>
        <taxon>Spiralia</taxon>
        <taxon>Lophotrochozoa</taxon>
        <taxon>Mollusca</taxon>
        <taxon>Bivalvia</taxon>
        <taxon>Autobranchia</taxon>
        <taxon>Heteroconchia</taxon>
        <taxon>Euheterodonta</taxon>
        <taxon>Imparidentia</taxon>
        <taxon>Neoheterodontei</taxon>
        <taxon>Myida</taxon>
        <taxon>Dreissenoidea</taxon>
        <taxon>Dreissenidae</taxon>
        <taxon>Dreissena</taxon>
    </lineage>
</organism>
<evidence type="ECO:0000313" key="2">
    <source>
        <dbReference type="EMBL" id="KAH3718773.1"/>
    </source>
</evidence>
<proteinExistence type="predicted"/>
<gene>
    <name evidence="2" type="ORF">DPMN_061580</name>
</gene>
<dbReference type="EMBL" id="JAIWYP010000013">
    <property type="protein sequence ID" value="KAH3718773.1"/>
    <property type="molecule type" value="Genomic_DNA"/>
</dbReference>
<protein>
    <submittedName>
        <fullName evidence="2">Uncharacterized protein</fullName>
    </submittedName>
</protein>
<reference evidence="2" key="2">
    <citation type="submission" date="2020-11" db="EMBL/GenBank/DDBJ databases">
        <authorList>
            <person name="McCartney M.A."/>
            <person name="Auch B."/>
            <person name="Kono T."/>
            <person name="Mallez S."/>
            <person name="Becker A."/>
            <person name="Gohl D.M."/>
            <person name="Silverstein K.A.T."/>
            <person name="Koren S."/>
            <person name="Bechman K.B."/>
            <person name="Herman A."/>
            <person name="Abrahante J.E."/>
            <person name="Garbe J."/>
        </authorList>
    </citation>
    <scope>NUCLEOTIDE SEQUENCE</scope>
    <source>
        <strain evidence="2">Duluth1</strain>
        <tissue evidence="2">Whole animal</tissue>
    </source>
</reference>
<keyword evidence="1" id="KW-1133">Transmembrane helix</keyword>
<reference evidence="2" key="1">
    <citation type="journal article" date="2019" name="bioRxiv">
        <title>The Genome of the Zebra Mussel, Dreissena polymorpha: A Resource for Invasive Species Research.</title>
        <authorList>
            <person name="McCartney M.A."/>
            <person name="Auch B."/>
            <person name="Kono T."/>
            <person name="Mallez S."/>
            <person name="Zhang Y."/>
            <person name="Obille A."/>
            <person name="Becker A."/>
            <person name="Abrahante J.E."/>
            <person name="Garbe J."/>
            <person name="Badalamenti J.P."/>
            <person name="Herman A."/>
            <person name="Mangelson H."/>
            <person name="Liachko I."/>
            <person name="Sullivan S."/>
            <person name="Sone E.D."/>
            <person name="Koren S."/>
            <person name="Silverstein K.A.T."/>
            <person name="Beckman K.B."/>
            <person name="Gohl D.M."/>
        </authorList>
    </citation>
    <scope>NUCLEOTIDE SEQUENCE</scope>
    <source>
        <strain evidence="2">Duluth1</strain>
        <tissue evidence="2">Whole animal</tissue>
    </source>
</reference>
<accession>A0A9D4HIK5</accession>